<dbReference type="Proteomes" id="UP000674938">
    <property type="component" value="Unassembled WGS sequence"/>
</dbReference>
<sequence>MVKKTANEKLFGSKDLPKLVDLREKPDAMKRLKGRIMLVASPLQYNQLMAEVPVGKVLTIDRMREYLAQEAAADVTCPMTAGIFTNICAHASQERETDQIPWWRTLKKAGELNDKYPGGIEEQKRLLEMEGHSVQKKGKRLFVEINKVALYDLTM</sequence>
<evidence type="ECO:0000313" key="2">
    <source>
        <dbReference type="EMBL" id="MBP1044205.1"/>
    </source>
</evidence>
<organism evidence="2 3">
    <name type="scientific">Vagococcus allomyrinae</name>
    <dbReference type="NCBI Taxonomy" id="2794353"/>
    <lineage>
        <taxon>Bacteria</taxon>
        <taxon>Bacillati</taxon>
        <taxon>Bacillota</taxon>
        <taxon>Bacilli</taxon>
        <taxon>Lactobacillales</taxon>
        <taxon>Enterococcaceae</taxon>
        <taxon>Vagococcus</taxon>
    </lineage>
</organism>
<dbReference type="RefSeq" id="WP_209532487.1">
    <property type="nucleotide sequence ID" value="NZ_JAEEGA010000023.1"/>
</dbReference>
<reference evidence="2" key="1">
    <citation type="submission" date="2020-12" db="EMBL/GenBank/DDBJ databases">
        <title>Vagococcus allomyrinae sp. nov. and Enterococcus lavae sp. nov., isolated from the larvae of Allomyrina dichotoma.</title>
        <authorList>
            <person name="Lee S.D."/>
        </authorList>
    </citation>
    <scope>NUCLEOTIDE SEQUENCE</scope>
    <source>
        <strain evidence="2">BWB3-3</strain>
    </source>
</reference>
<keyword evidence="3" id="KW-1185">Reference proteome</keyword>
<accession>A0A940SXD3</accession>
<protein>
    <submittedName>
        <fullName evidence="2">MGMT family protein</fullName>
    </submittedName>
</protein>
<dbReference type="EMBL" id="JAEEGA010000023">
    <property type="protein sequence ID" value="MBP1044205.1"/>
    <property type="molecule type" value="Genomic_DNA"/>
</dbReference>
<gene>
    <name evidence="2" type="ORF">I6N95_24655</name>
</gene>
<dbReference type="GO" id="GO:0003824">
    <property type="term" value="F:catalytic activity"/>
    <property type="evidence" value="ECO:0007669"/>
    <property type="project" value="InterPro"/>
</dbReference>
<dbReference type="InterPro" id="IPR014048">
    <property type="entry name" value="MethylDNA_cys_MeTrfase_DNA-bd"/>
</dbReference>
<evidence type="ECO:0000259" key="1">
    <source>
        <dbReference type="Pfam" id="PF01035"/>
    </source>
</evidence>
<evidence type="ECO:0000313" key="3">
    <source>
        <dbReference type="Proteomes" id="UP000674938"/>
    </source>
</evidence>
<dbReference type="GO" id="GO:0006281">
    <property type="term" value="P:DNA repair"/>
    <property type="evidence" value="ECO:0007669"/>
    <property type="project" value="InterPro"/>
</dbReference>
<dbReference type="InterPro" id="IPR036388">
    <property type="entry name" value="WH-like_DNA-bd_sf"/>
</dbReference>
<comment type="caution">
    <text evidence="2">The sequence shown here is derived from an EMBL/GenBank/DDBJ whole genome shotgun (WGS) entry which is preliminary data.</text>
</comment>
<dbReference type="AlphaFoldDB" id="A0A940SXD3"/>
<proteinExistence type="predicted"/>
<name>A0A940SXD3_9ENTE</name>
<dbReference type="Gene3D" id="1.10.10.10">
    <property type="entry name" value="Winged helix-like DNA-binding domain superfamily/Winged helix DNA-binding domain"/>
    <property type="match status" value="1"/>
</dbReference>
<dbReference type="Pfam" id="PF01035">
    <property type="entry name" value="DNA_binding_1"/>
    <property type="match status" value="1"/>
</dbReference>
<feature type="domain" description="Methylated-DNA-[protein]-cysteine S-methyltransferase DNA binding" evidence="1">
    <location>
        <begin position="47"/>
        <end position="131"/>
    </location>
</feature>